<feature type="compositionally biased region" description="Basic and acidic residues" evidence="1">
    <location>
        <begin position="91"/>
        <end position="100"/>
    </location>
</feature>
<evidence type="ECO:0000313" key="3">
    <source>
        <dbReference type="Proteomes" id="UP000179769"/>
    </source>
</evidence>
<dbReference type="EMBL" id="MAXA01000080">
    <property type="protein sequence ID" value="OHV40143.1"/>
    <property type="molecule type" value="Genomic_DNA"/>
</dbReference>
<keyword evidence="3" id="KW-1185">Reference proteome</keyword>
<feature type="region of interest" description="Disordered" evidence="1">
    <location>
        <begin position="1"/>
        <end position="26"/>
    </location>
</feature>
<evidence type="ECO:0000256" key="1">
    <source>
        <dbReference type="SAM" id="MobiDB-lite"/>
    </source>
</evidence>
<gene>
    <name evidence="2" type="ORF">BBK14_13155</name>
</gene>
<dbReference type="OrthoDB" id="9955140at2"/>
<feature type="region of interest" description="Disordered" evidence="1">
    <location>
        <begin position="48"/>
        <end position="100"/>
    </location>
</feature>
<dbReference type="AlphaFoldDB" id="A0A1S1QZM6"/>
<protein>
    <submittedName>
        <fullName evidence="2">Uncharacterized protein</fullName>
    </submittedName>
</protein>
<organism evidence="2 3">
    <name type="scientific">Parafrankia soli</name>
    <dbReference type="NCBI Taxonomy" id="2599596"/>
    <lineage>
        <taxon>Bacteria</taxon>
        <taxon>Bacillati</taxon>
        <taxon>Actinomycetota</taxon>
        <taxon>Actinomycetes</taxon>
        <taxon>Frankiales</taxon>
        <taxon>Frankiaceae</taxon>
        <taxon>Parafrankia</taxon>
    </lineage>
</organism>
<reference evidence="3" key="1">
    <citation type="submission" date="2016-07" db="EMBL/GenBank/DDBJ databases">
        <title>Frankia sp. NRRL B-16219 Genome sequencing.</title>
        <authorList>
            <person name="Ghodhbane-Gtari F."/>
            <person name="Swanson E."/>
            <person name="Gueddou A."/>
            <person name="Louati M."/>
            <person name="Nouioui I."/>
            <person name="Hezbri K."/>
            <person name="Abebe-Akele F."/>
            <person name="Simpson S."/>
            <person name="Morris K."/>
            <person name="Thomas K."/>
            <person name="Gtari M."/>
            <person name="Tisa L.S."/>
        </authorList>
    </citation>
    <scope>NUCLEOTIDE SEQUENCE [LARGE SCALE GENOMIC DNA]</scope>
    <source>
        <strain evidence="3">NRRL B-16219</strain>
    </source>
</reference>
<feature type="compositionally biased region" description="Basic and acidic residues" evidence="1">
    <location>
        <begin position="48"/>
        <end position="64"/>
    </location>
</feature>
<name>A0A1S1QZM6_9ACTN</name>
<comment type="caution">
    <text evidence="2">The sequence shown here is derived from an EMBL/GenBank/DDBJ whole genome shotgun (WGS) entry which is preliminary data.</text>
</comment>
<sequence length="100" mass="10531">MSAAGPASGPANFLSESGGLLDSLMTGMDVGERSRMLGMISSSVEAEREAALDGRIRRQVDVGPRHRRRREPGQEPDPASAGAGPDDVSDPAERSGRVDR</sequence>
<dbReference type="Proteomes" id="UP000179769">
    <property type="component" value="Unassembled WGS sequence"/>
</dbReference>
<proteinExistence type="predicted"/>
<dbReference type="RefSeq" id="WP_071060879.1">
    <property type="nucleotide sequence ID" value="NZ_MAXA01000080.1"/>
</dbReference>
<evidence type="ECO:0000313" key="2">
    <source>
        <dbReference type="EMBL" id="OHV40143.1"/>
    </source>
</evidence>
<accession>A0A1S1QZM6</accession>